<feature type="transmembrane region" description="Helical" evidence="1">
    <location>
        <begin position="20"/>
        <end position="44"/>
    </location>
</feature>
<protein>
    <submittedName>
        <fullName evidence="2">Uncharacterized protein</fullName>
    </submittedName>
</protein>
<dbReference type="RefSeq" id="WP_280730702.1">
    <property type="nucleotide sequence ID" value="NZ_CP120367.1"/>
</dbReference>
<evidence type="ECO:0000313" key="2">
    <source>
        <dbReference type="EMBL" id="WEX80001.1"/>
    </source>
</evidence>
<feature type="transmembrane region" description="Helical" evidence="1">
    <location>
        <begin position="74"/>
        <end position="95"/>
    </location>
</feature>
<proteinExistence type="predicted"/>
<sequence length="174" mass="18881">MAYREYIHMPVTPRDMRWGLRQGAIAGVVAGIVFAAFEMIVSALMMGAEAFFMPLRMIGAIALGSAALDPSYSLVTASVGGVIVHMVLAIIYGVIFGEIAAMLRGPVAFIGVGSIFGLALWLINFYVIAPALFPWFLEASPLVQFIAHTFFFGSVLGYYLWKSHQRSGLEEPVA</sequence>
<reference evidence="2 3" key="1">
    <citation type="submission" date="2023-03" db="EMBL/GenBank/DDBJ databases">
        <authorList>
            <person name="Kaur S."/>
            <person name="Espinosa-Saiz D."/>
            <person name="Velazquez E."/>
            <person name="Menendez E."/>
            <person name="diCenzo G.C."/>
        </authorList>
    </citation>
    <scope>NUCLEOTIDE SEQUENCE [LARGE SCALE GENOMIC DNA]</scope>
    <source>
        <strain evidence="2 3">LMG 27395</strain>
    </source>
</reference>
<keyword evidence="1" id="KW-1133">Transmembrane helix</keyword>
<keyword evidence="3" id="KW-1185">Reference proteome</keyword>
<keyword evidence="1" id="KW-0472">Membrane</keyword>
<keyword evidence="1" id="KW-0812">Transmembrane</keyword>
<gene>
    <name evidence="2" type="ORF">PYH38_001388</name>
</gene>
<feature type="transmembrane region" description="Helical" evidence="1">
    <location>
        <begin position="107"/>
        <end position="129"/>
    </location>
</feature>
<organism evidence="2 3">
    <name type="scientific">Sinorhizobium numidicum</name>
    <dbReference type="NCBI Taxonomy" id="680248"/>
    <lineage>
        <taxon>Bacteria</taxon>
        <taxon>Pseudomonadati</taxon>
        <taxon>Pseudomonadota</taxon>
        <taxon>Alphaproteobacteria</taxon>
        <taxon>Hyphomicrobiales</taxon>
        <taxon>Rhizobiaceae</taxon>
        <taxon>Sinorhizobium/Ensifer group</taxon>
        <taxon>Sinorhizobium</taxon>
    </lineage>
</organism>
<accession>A0ABY8CMX6</accession>
<evidence type="ECO:0000313" key="3">
    <source>
        <dbReference type="Proteomes" id="UP001235547"/>
    </source>
</evidence>
<dbReference type="Proteomes" id="UP001235547">
    <property type="component" value="Chromosome 2"/>
</dbReference>
<dbReference type="EMBL" id="CP120370">
    <property type="protein sequence ID" value="WEX80001.1"/>
    <property type="molecule type" value="Genomic_DNA"/>
</dbReference>
<evidence type="ECO:0000256" key="1">
    <source>
        <dbReference type="SAM" id="Phobius"/>
    </source>
</evidence>
<feature type="transmembrane region" description="Helical" evidence="1">
    <location>
        <begin position="141"/>
        <end position="161"/>
    </location>
</feature>
<name>A0ABY8CMX6_9HYPH</name>